<name>A0ABQ4QRV7_9HYPH</name>
<organism evidence="3 4">
    <name type="scientific">Methylobacterium crusticola</name>
    <dbReference type="NCBI Taxonomy" id="1697972"/>
    <lineage>
        <taxon>Bacteria</taxon>
        <taxon>Pseudomonadati</taxon>
        <taxon>Pseudomonadota</taxon>
        <taxon>Alphaproteobacteria</taxon>
        <taxon>Hyphomicrobiales</taxon>
        <taxon>Methylobacteriaceae</taxon>
        <taxon>Methylobacterium</taxon>
    </lineage>
</organism>
<dbReference type="EMBL" id="BPQH01000002">
    <property type="protein sequence ID" value="GJD48045.1"/>
    <property type="molecule type" value="Genomic_DNA"/>
</dbReference>
<dbReference type="RefSeq" id="WP_128564933.1">
    <property type="nucleotide sequence ID" value="NZ_BPQH01000002.1"/>
</dbReference>
<proteinExistence type="predicted"/>
<keyword evidence="2" id="KW-0732">Signal</keyword>
<keyword evidence="4" id="KW-1185">Reference proteome</keyword>
<comment type="caution">
    <text evidence="3">The sequence shown here is derived from an EMBL/GenBank/DDBJ whole genome shotgun (WGS) entry which is preliminary data.</text>
</comment>
<reference evidence="3" key="1">
    <citation type="journal article" date="2021" name="Front. Microbiol.">
        <title>Comprehensive Comparative Genomics and Phenotyping of Methylobacterium Species.</title>
        <authorList>
            <person name="Alessa O."/>
            <person name="Ogura Y."/>
            <person name="Fujitani Y."/>
            <person name="Takami H."/>
            <person name="Hayashi T."/>
            <person name="Sahin N."/>
            <person name="Tani A."/>
        </authorList>
    </citation>
    <scope>NUCLEOTIDE SEQUENCE</scope>
    <source>
        <strain evidence="3">KCTC 52305</strain>
    </source>
</reference>
<dbReference type="Proteomes" id="UP001055167">
    <property type="component" value="Unassembled WGS sequence"/>
</dbReference>
<gene>
    <name evidence="3" type="ORF">OPKNFCMD_0760</name>
</gene>
<evidence type="ECO:0000256" key="1">
    <source>
        <dbReference type="SAM" id="MobiDB-lite"/>
    </source>
</evidence>
<evidence type="ECO:0000313" key="3">
    <source>
        <dbReference type="EMBL" id="GJD48045.1"/>
    </source>
</evidence>
<accession>A0ABQ4QRV7</accession>
<evidence type="ECO:0008006" key="5">
    <source>
        <dbReference type="Google" id="ProtNLM"/>
    </source>
</evidence>
<feature type="chain" id="PRO_5047007885" description="Translation initiation factor IF-2" evidence="2">
    <location>
        <begin position="22"/>
        <end position="90"/>
    </location>
</feature>
<feature type="region of interest" description="Disordered" evidence="1">
    <location>
        <begin position="17"/>
        <end position="90"/>
    </location>
</feature>
<evidence type="ECO:0000313" key="4">
    <source>
        <dbReference type="Proteomes" id="UP001055167"/>
    </source>
</evidence>
<protein>
    <recommendedName>
        <fullName evidence="5">Translation initiation factor IF-2</fullName>
    </recommendedName>
</protein>
<reference evidence="3" key="2">
    <citation type="submission" date="2021-08" db="EMBL/GenBank/DDBJ databases">
        <authorList>
            <person name="Tani A."/>
            <person name="Ola A."/>
            <person name="Ogura Y."/>
            <person name="Katsura K."/>
            <person name="Hayashi T."/>
        </authorList>
    </citation>
    <scope>NUCLEOTIDE SEQUENCE</scope>
    <source>
        <strain evidence="3">KCTC 52305</strain>
    </source>
</reference>
<feature type="signal peptide" evidence="2">
    <location>
        <begin position="1"/>
        <end position="21"/>
    </location>
</feature>
<sequence>MTRRMSRLLLLAALVSTPILAQAPDTPQRSREQTPNMPPAQETLPERIRPGDPDATGTLRRPDAPAADPKSSDGVLRPQKTSTEADAPQR</sequence>
<evidence type="ECO:0000256" key="2">
    <source>
        <dbReference type="SAM" id="SignalP"/>
    </source>
</evidence>